<proteinExistence type="inferred from homology"/>
<dbReference type="CDD" id="cd05401">
    <property type="entry name" value="NT_GlnE_GlnD_like"/>
    <property type="match status" value="2"/>
</dbReference>
<dbReference type="InterPro" id="IPR005190">
    <property type="entry name" value="GlnE_rpt_dom"/>
</dbReference>
<evidence type="ECO:0000256" key="6">
    <source>
        <dbReference type="ARBA" id="ARBA00023268"/>
    </source>
</evidence>
<evidence type="ECO:0000259" key="8">
    <source>
        <dbReference type="Pfam" id="PF03710"/>
    </source>
</evidence>
<dbReference type="GO" id="GO:0005829">
    <property type="term" value="C:cytosol"/>
    <property type="evidence" value="ECO:0007669"/>
    <property type="project" value="TreeGrafter"/>
</dbReference>
<evidence type="ECO:0000259" key="9">
    <source>
        <dbReference type="Pfam" id="PF08335"/>
    </source>
</evidence>
<dbReference type="FunFam" id="1.20.120.330:FF:000005">
    <property type="entry name" value="Bifunctional glutamine synthetase adenylyltransferase/adenylyl-removing enzyme"/>
    <property type="match status" value="1"/>
</dbReference>
<feature type="region of interest" description="Adenylyl removase" evidence="7">
    <location>
        <begin position="1"/>
        <end position="373"/>
    </location>
</feature>
<keyword evidence="10" id="KW-0436">Ligase</keyword>
<feature type="domain" description="Glutamate-ammonia ligase adenylyltransferase repeated" evidence="8">
    <location>
        <begin position="480"/>
        <end position="714"/>
    </location>
</feature>
<keyword evidence="4 7" id="KW-0067">ATP-binding</keyword>
<protein>
    <recommendedName>
        <fullName evidence="7">Bifunctional glutamine synthetase adenylyltransferase/adenylyl-removing enzyme</fullName>
    </recommendedName>
    <alternativeName>
        <fullName evidence="7">ATP:glutamine synthetase adenylyltransferase</fullName>
    </alternativeName>
    <alternativeName>
        <fullName evidence="7">ATase</fullName>
    </alternativeName>
    <domain>
        <recommendedName>
            <fullName evidence="7">Glutamine synthetase adenylyl-L-tyrosine phosphorylase</fullName>
            <ecNumber evidence="7">2.7.7.89</ecNumber>
        </recommendedName>
        <alternativeName>
            <fullName evidence="7">Adenylyl removase</fullName>
            <shortName evidence="7">AR</shortName>
            <shortName evidence="7">AT-N</shortName>
        </alternativeName>
    </domain>
    <domain>
        <recommendedName>
            <fullName evidence="7">Glutamine synthetase adenylyl transferase</fullName>
            <ecNumber evidence="7">2.7.7.42</ecNumber>
        </recommendedName>
        <alternativeName>
            <fullName evidence="7">Adenylyl transferase</fullName>
            <shortName evidence="7">AT</shortName>
            <shortName evidence="7">AT-C</shortName>
        </alternativeName>
    </domain>
</protein>
<evidence type="ECO:0000256" key="7">
    <source>
        <dbReference type="HAMAP-Rule" id="MF_00802"/>
    </source>
</evidence>
<dbReference type="InterPro" id="IPR013546">
    <property type="entry name" value="PII_UdlTrfase/GS_AdlTrfase"/>
</dbReference>
<dbReference type="InterPro" id="IPR023057">
    <property type="entry name" value="GlnE"/>
</dbReference>
<keyword evidence="2 7" id="KW-0548">Nucleotidyltransferase</keyword>
<feature type="domain" description="PII-uridylyltransferase/Glutamine-synthetase adenylyltransferase" evidence="9">
    <location>
        <begin position="735"/>
        <end position="826"/>
    </location>
</feature>
<keyword evidence="5 7" id="KW-0460">Magnesium</keyword>
<keyword evidence="1 7" id="KW-0808">Transferase</keyword>
<dbReference type="GO" id="GO:0005524">
    <property type="term" value="F:ATP binding"/>
    <property type="evidence" value="ECO:0007669"/>
    <property type="project" value="UniProtKB-UniRule"/>
</dbReference>
<dbReference type="GO" id="GO:0008882">
    <property type="term" value="F:[glutamate-ammonia-ligase] adenylyltransferase activity"/>
    <property type="evidence" value="ECO:0007669"/>
    <property type="project" value="UniProtKB-UniRule"/>
</dbReference>
<feature type="domain" description="PII-uridylyltransferase/Glutamine-synthetase adenylyltransferase" evidence="9">
    <location>
        <begin position="219"/>
        <end position="360"/>
    </location>
</feature>
<dbReference type="EMBL" id="SLZQ01000002">
    <property type="protein sequence ID" value="TCS38665.1"/>
    <property type="molecule type" value="Genomic_DNA"/>
</dbReference>
<dbReference type="AlphaFoldDB" id="A0A4R3I208"/>
<evidence type="ECO:0000256" key="2">
    <source>
        <dbReference type="ARBA" id="ARBA00022695"/>
    </source>
</evidence>
<comment type="caution">
    <text evidence="10">The sequence shown here is derived from an EMBL/GenBank/DDBJ whole genome shotgun (WGS) entry which is preliminary data.</text>
</comment>
<evidence type="ECO:0000256" key="1">
    <source>
        <dbReference type="ARBA" id="ARBA00022679"/>
    </source>
</evidence>
<organism evidence="10 11">
    <name type="scientific">Paucimonas lemoignei</name>
    <name type="common">Pseudomonas lemoignei</name>
    <dbReference type="NCBI Taxonomy" id="29443"/>
    <lineage>
        <taxon>Bacteria</taxon>
        <taxon>Pseudomonadati</taxon>
        <taxon>Pseudomonadota</taxon>
        <taxon>Betaproteobacteria</taxon>
        <taxon>Burkholderiales</taxon>
        <taxon>Burkholderiaceae</taxon>
        <taxon>Paucimonas</taxon>
    </lineage>
</organism>
<dbReference type="EC" id="2.7.7.89" evidence="7"/>
<dbReference type="PANTHER" id="PTHR30621:SF0">
    <property type="entry name" value="BIFUNCTIONAL GLUTAMINE SYNTHETASE ADENYLYLTRANSFERASE_ADENYLYL-REMOVING ENZYME"/>
    <property type="match status" value="1"/>
</dbReference>
<dbReference type="SUPFAM" id="SSF81593">
    <property type="entry name" value="Nucleotidyltransferase substrate binding subunit/domain"/>
    <property type="match status" value="2"/>
</dbReference>
<evidence type="ECO:0000256" key="3">
    <source>
        <dbReference type="ARBA" id="ARBA00022741"/>
    </source>
</evidence>
<evidence type="ECO:0000256" key="5">
    <source>
        <dbReference type="ARBA" id="ARBA00022842"/>
    </source>
</evidence>
<dbReference type="NCBIfam" id="NF008292">
    <property type="entry name" value="PRK11072.1"/>
    <property type="match status" value="1"/>
</dbReference>
<dbReference type="GO" id="GO:0047388">
    <property type="term" value="F:[glutamine synthetase]-adenylyl-L-tyrosine phosphorylase activity"/>
    <property type="evidence" value="ECO:0007669"/>
    <property type="project" value="UniProtKB-EC"/>
</dbReference>
<comment type="cofactor">
    <cofactor evidence="7">
        <name>Mg(2+)</name>
        <dbReference type="ChEBI" id="CHEBI:18420"/>
    </cofactor>
</comment>
<comment type="catalytic activity">
    <reaction evidence="7">
        <text>[glutamine synthetase]-O(4)-(5'-adenylyl)-L-tyrosine + phosphate = [glutamine synthetase]-L-tyrosine + ADP</text>
        <dbReference type="Rhea" id="RHEA:43716"/>
        <dbReference type="Rhea" id="RHEA-COMP:10660"/>
        <dbReference type="Rhea" id="RHEA-COMP:10661"/>
        <dbReference type="ChEBI" id="CHEBI:43474"/>
        <dbReference type="ChEBI" id="CHEBI:46858"/>
        <dbReference type="ChEBI" id="CHEBI:83624"/>
        <dbReference type="ChEBI" id="CHEBI:456216"/>
        <dbReference type="EC" id="2.7.7.89"/>
    </reaction>
</comment>
<reference evidence="10 11" key="1">
    <citation type="submission" date="2019-03" db="EMBL/GenBank/DDBJ databases">
        <title>Genomic Encyclopedia of Type Strains, Phase IV (KMG-IV): sequencing the most valuable type-strain genomes for metagenomic binning, comparative biology and taxonomic classification.</title>
        <authorList>
            <person name="Goeker M."/>
        </authorList>
    </citation>
    <scope>NUCLEOTIDE SEQUENCE [LARGE SCALE GENOMIC DNA]</scope>
    <source>
        <strain evidence="10 11">DSM 7445</strain>
    </source>
</reference>
<dbReference type="EC" id="2.7.7.42" evidence="7"/>
<evidence type="ECO:0000313" key="11">
    <source>
        <dbReference type="Proteomes" id="UP000295382"/>
    </source>
</evidence>
<dbReference type="Pfam" id="PF03710">
    <property type="entry name" value="GlnE"/>
    <property type="match status" value="2"/>
</dbReference>
<name>A0A4R3I208_PAULE</name>
<keyword evidence="3 7" id="KW-0547">Nucleotide-binding</keyword>
<dbReference type="GO" id="GO:0016874">
    <property type="term" value="F:ligase activity"/>
    <property type="evidence" value="ECO:0007669"/>
    <property type="project" value="UniProtKB-KW"/>
</dbReference>
<dbReference type="FunFam" id="3.30.460.10:FF:000009">
    <property type="entry name" value="Bifunctional glutamine synthetase adenylyltransferase/adenylyl-removing enzyme"/>
    <property type="match status" value="1"/>
</dbReference>
<dbReference type="Gene3D" id="1.20.120.1510">
    <property type="match status" value="1"/>
</dbReference>
<dbReference type="GO" id="GO:0000287">
    <property type="term" value="F:magnesium ion binding"/>
    <property type="evidence" value="ECO:0007669"/>
    <property type="project" value="UniProtKB-UniRule"/>
</dbReference>
<sequence>MPLPRAMRRLRNLAIAVLIERDLSGKADLAEVVSTMTSLAEFAVQHHVTALTEEFIERHGTPIGQDSGKRQDLIVLGMGKLGGGELNVSSDIDLIFVYPEDGETQTTQPDQKSLSNHEFFTRLGKRLIKDIADITEDGFTFRVDMALRPNGNSGPLVASFGMVEEYLLVQGREWERYAWVKARALTGDPDEIAALEAIIKPFVYRRYLDFGAIEAMRGMHAQIRAEVVRQETRHPERSHNVKLGRGGIREIEFLSQVFQLIRGGRDTELRDRSTRTTLRTLAAKQLLDPDEVDQLLEAYTFLRNLEHRLQYLEDAQTHTLPVSDEDRLVVANMMGYADTAALLDALETRRKFVAASFDAIFAEKSGQEGDKEDNQAASQVTLAPNDDLDSLQTSLEGLGYTNPREAAQRLLTTLQSSRLQSLPEASRNRVIALINSALPLVASCPDAQNDTLNRLLDFFETIARRAAYLALLTEYPHALRRVVRMMHSSGWAAQYLTRHPILLDELLDDRTLRAAPDWSAFSAELQRQMDATEGDTERQMDTLREMHHAQLMRLLAQDLEGDLSVERLADHLSCLADILVGATVKAAWQTIPKRHREVPKFAVIAYGKLGGKELGYASDLDVIFLYDDDDQEAPAYYSKLAQRFITWMTSHTAAGILFDVDIALRPDGASGLLVTSVTSFEKYQMESAWLWEHQALTRARFCAGDADIGARFESIREAVLRKPREEASLKHEVLAMRKRLREAHPNASTLFDLKHDEGGMIDIEFMVQYLILRHAAQYAELVPDIGNIALLKLCGKLGLINSELAEKTADAYRKFRKLQHQVRLQGADKARVAPQRVEKDVTAVTQLWAEIFA</sequence>
<feature type="region of interest" description="Adenylyl transferase" evidence="7">
    <location>
        <begin position="381"/>
        <end position="853"/>
    </location>
</feature>
<gene>
    <name evidence="7" type="primary">glnE</name>
    <name evidence="10" type="ORF">EDC30_102406</name>
</gene>
<feature type="domain" description="Glutamate-ammonia ligase adenylyltransferase repeated" evidence="8">
    <location>
        <begin position="5"/>
        <end position="195"/>
    </location>
</feature>
<dbReference type="Gene3D" id="3.30.460.10">
    <property type="entry name" value="Beta Polymerase, domain 2"/>
    <property type="match status" value="2"/>
</dbReference>
<dbReference type="InterPro" id="IPR043519">
    <property type="entry name" value="NT_sf"/>
</dbReference>
<keyword evidence="11" id="KW-1185">Reference proteome</keyword>
<comment type="function">
    <text evidence="7">Involved in the regulation of glutamine synthetase GlnA, a key enzyme in the process to assimilate ammonia. When cellular nitrogen levels are high, the C-terminal adenylyl transferase (AT) inactivates GlnA by covalent transfer of an adenylyl group from ATP to specific tyrosine residue of GlnA, thus reducing its activity. Conversely, when nitrogen levels are low, the N-terminal adenylyl removase (AR) activates GlnA by removing the adenylyl group by phosphorolysis, increasing its activity. The regulatory region of GlnE binds the signal transduction protein PII (GlnB) which indicates the nitrogen status of the cell.</text>
</comment>
<comment type="similarity">
    <text evidence="7">Belongs to the GlnE family.</text>
</comment>
<accession>A0A4R3I208</accession>
<dbReference type="Proteomes" id="UP000295382">
    <property type="component" value="Unassembled WGS sequence"/>
</dbReference>
<dbReference type="HAMAP" id="MF_00802">
    <property type="entry name" value="GlnE"/>
    <property type="match status" value="1"/>
</dbReference>
<dbReference type="SUPFAM" id="SSF81301">
    <property type="entry name" value="Nucleotidyltransferase"/>
    <property type="match status" value="2"/>
</dbReference>
<evidence type="ECO:0000313" key="10">
    <source>
        <dbReference type="EMBL" id="TCS38665.1"/>
    </source>
</evidence>
<dbReference type="Gene3D" id="1.20.120.330">
    <property type="entry name" value="Nucleotidyltransferases domain 2"/>
    <property type="match status" value="2"/>
</dbReference>
<dbReference type="Pfam" id="PF08335">
    <property type="entry name" value="GlnD_UR_UTase"/>
    <property type="match status" value="2"/>
</dbReference>
<comment type="catalytic activity">
    <reaction evidence="7">
        <text>[glutamine synthetase]-L-tyrosine + ATP = [glutamine synthetase]-O(4)-(5'-adenylyl)-L-tyrosine + diphosphate</text>
        <dbReference type="Rhea" id="RHEA:18589"/>
        <dbReference type="Rhea" id="RHEA-COMP:10660"/>
        <dbReference type="Rhea" id="RHEA-COMP:10661"/>
        <dbReference type="ChEBI" id="CHEBI:30616"/>
        <dbReference type="ChEBI" id="CHEBI:33019"/>
        <dbReference type="ChEBI" id="CHEBI:46858"/>
        <dbReference type="ChEBI" id="CHEBI:83624"/>
        <dbReference type="EC" id="2.7.7.42"/>
    </reaction>
</comment>
<keyword evidence="6 7" id="KW-0511">Multifunctional enzyme</keyword>
<dbReference type="GO" id="GO:0000820">
    <property type="term" value="P:regulation of glutamine family amino acid metabolic process"/>
    <property type="evidence" value="ECO:0007669"/>
    <property type="project" value="UniProtKB-UniRule"/>
</dbReference>
<evidence type="ECO:0000256" key="4">
    <source>
        <dbReference type="ARBA" id="ARBA00022840"/>
    </source>
</evidence>
<dbReference type="PANTHER" id="PTHR30621">
    <property type="entry name" value="GLUTAMINE SYNTHETASE ADENYLYLTRANSFERASE"/>
    <property type="match status" value="1"/>
</dbReference>